<comment type="caution">
    <text evidence="11">The sequence shown here is derived from an EMBL/GenBank/DDBJ whole genome shotgun (WGS) entry which is preliminary data.</text>
</comment>
<dbReference type="PANTHER" id="PTHR14025">
    <property type="entry name" value="FANCONI ANEMIA GROUP M FANCM FAMILY MEMBER"/>
    <property type="match status" value="1"/>
</dbReference>
<dbReference type="PANTHER" id="PTHR14025:SF20">
    <property type="entry name" value="FANCONI ANEMIA GROUP M PROTEIN"/>
    <property type="match status" value="1"/>
</dbReference>
<dbReference type="GO" id="GO:0004386">
    <property type="term" value="F:helicase activity"/>
    <property type="evidence" value="ECO:0007669"/>
    <property type="project" value="UniProtKB-KW"/>
</dbReference>
<dbReference type="EMBL" id="JAAZKV010000007">
    <property type="protein sequence ID" value="NMA44345.1"/>
    <property type="molecule type" value="Genomic_DNA"/>
</dbReference>
<dbReference type="Proteomes" id="UP000526302">
    <property type="component" value="Unassembled WGS sequence"/>
</dbReference>
<dbReference type="CDD" id="cd20075">
    <property type="entry name" value="XPF_nuclease_XPF_arch"/>
    <property type="match status" value="1"/>
</dbReference>
<feature type="compositionally biased region" description="Acidic residues" evidence="8">
    <location>
        <begin position="804"/>
        <end position="814"/>
    </location>
</feature>
<dbReference type="GO" id="GO:0140097">
    <property type="term" value="F:catalytic activity, acting on DNA"/>
    <property type="evidence" value="ECO:0007669"/>
    <property type="project" value="UniProtKB-ARBA"/>
</dbReference>
<keyword evidence="5" id="KW-0067">ATP-binding</keyword>
<dbReference type="Pfam" id="PF21210">
    <property type="entry name" value="RNA_helicase_helical"/>
    <property type="match status" value="1"/>
</dbReference>
<evidence type="ECO:0000256" key="7">
    <source>
        <dbReference type="ARBA" id="ARBA00023204"/>
    </source>
</evidence>
<feature type="region of interest" description="Disordered" evidence="8">
    <location>
        <begin position="774"/>
        <end position="814"/>
    </location>
</feature>
<dbReference type="GO" id="GO:0003677">
    <property type="term" value="F:DNA binding"/>
    <property type="evidence" value="ECO:0007669"/>
    <property type="project" value="UniProtKB-KW"/>
</dbReference>
<dbReference type="Pfam" id="PF00271">
    <property type="entry name" value="Helicase_C"/>
    <property type="match status" value="1"/>
</dbReference>
<evidence type="ECO:0000313" key="11">
    <source>
        <dbReference type="EMBL" id="NMA44345.1"/>
    </source>
</evidence>
<dbReference type="Pfam" id="PF14520">
    <property type="entry name" value="HHH_5"/>
    <property type="match status" value="1"/>
</dbReference>
<evidence type="ECO:0000256" key="4">
    <source>
        <dbReference type="ARBA" id="ARBA00022806"/>
    </source>
</evidence>
<gene>
    <name evidence="11" type="ORF">GX950_00840</name>
</gene>
<dbReference type="NCBIfam" id="NF010337">
    <property type="entry name" value="PRK13766.1"/>
    <property type="match status" value="1"/>
</dbReference>
<evidence type="ECO:0000256" key="1">
    <source>
        <dbReference type="ARBA" id="ARBA00022741"/>
    </source>
</evidence>
<feature type="compositionally biased region" description="Basic and acidic residues" evidence="8">
    <location>
        <begin position="774"/>
        <end position="795"/>
    </location>
</feature>
<proteinExistence type="predicted"/>
<evidence type="ECO:0000259" key="9">
    <source>
        <dbReference type="PROSITE" id="PS51192"/>
    </source>
</evidence>
<accession>A0A7K4BYR6</accession>
<organism evidence="11 12">
    <name type="scientific">Candidatus Iainarchaeum sp</name>
    <dbReference type="NCBI Taxonomy" id="3101447"/>
    <lineage>
        <taxon>Archaea</taxon>
        <taxon>Candidatus Iainarchaeota</taxon>
        <taxon>Candidatus Iainarchaeia</taxon>
        <taxon>Candidatus Iainarchaeales</taxon>
        <taxon>Candidatus Iainarchaeaceae</taxon>
        <taxon>Candidatus Iainarchaeum</taxon>
    </lineage>
</organism>
<keyword evidence="1" id="KW-0547">Nucleotide-binding</keyword>
<dbReference type="SMART" id="SM00891">
    <property type="entry name" value="ERCC4"/>
    <property type="match status" value="1"/>
</dbReference>
<feature type="domain" description="Helicase ATP-binding" evidence="9">
    <location>
        <begin position="24"/>
        <end position="193"/>
    </location>
</feature>
<keyword evidence="6" id="KW-0238">DNA-binding</keyword>
<evidence type="ECO:0000256" key="2">
    <source>
        <dbReference type="ARBA" id="ARBA00022763"/>
    </source>
</evidence>
<dbReference type="PROSITE" id="PS51194">
    <property type="entry name" value="HELICASE_CTER"/>
    <property type="match status" value="1"/>
</dbReference>
<dbReference type="InterPro" id="IPR041755">
    <property type="entry name" value="Hef_ID"/>
</dbReference>
<keyword evidence="7" id="KW-0234">DNA repair</keyword>
<dbReference type="Pfam" id="PF00270">
    <property type="entry name" value="DEAD"/>
    <property type="match status" value="1"/>
</dbReference>
<dbReference type="InterPro" id="IPR006166">
    <property type="entry name" value="ERCC4_domain"/>
</dbReference>
<dbReference type="PROSITE" id="PS51192">
    <property type="entry name" value="HELICASE_ATP_BIND_1"/>
    <property type="match status" value="1"/>
</dbReference>
<dbReference type="InterPro" id="IPR027417">
    <property type="entry name" value="P-loop_NTPase"/>
</dbReference>
<dbReference type="SMART" id="SM00490">
    <property type="entry name" value="HELICc"/>
    <property type="match status" value="1"/>
</dbReference>
<dbReference type="SUPFAM" id="SSF47781">
    <property type="entry name" value="RuvA domain 2-like"/>
    <property type="match status" value="1"/>
</dbReference>
<dbReference type="Pfam" id="PF02732">
    <property type="entry name" value="ERCC4"/>
    <property type="match status" value="1"/>
</dbReference>
<dbReference type="FunFam" id="3.40.50.300:FF:001992">
    <property type="entry name" value="ATP-dependent RNA helicase, putative"/>
    <property type="match status" value="1"/>
</dbReference>
<keyword evidence="4 11" id="KW-0347">Helicase</keyword>
<dbReference type="SUPFAM" id="SSF52980">
    <property type="entry name" value="Restriction endonuclease-like"/>
    <property type="match status" value="1"/>
</dbReference>
<evidence type="ECO:0000256" key="6">
    <source>
        <dbReference type="ARBA" id="ARBA00023125"/>
    </source>
</evidence>
<dbReference type="InterPro" id="IPR014001">
    <property type="entry name" value="Helicase_ATP-bd"/>
</dbReference>
<dbReference type="Gene3D" id="3.40.50.10130">
    <property type="match status" value="1"/>
</dbReference>
<reference evidence="11 12" key="1">
    <citation type="journal article" date="2020" name="Biotechnol. Biofuels">
        <title>New insights from the biogas microbiome by comprehensive genome-resolved metagenomics of nearly 1600 species originating from multiple anaerobic digesters.</title>
        <authorList>
            <person name="Campanaro S."/>
            <person name="Treu L."/>
            <person name="Rodriguez-R L.M."/>
            <person name="Kovalovszki A."/>
            <person name="Ziels R.M."/>
            <person name="Maus I."/>
            <person name="Zhu X."/>
            <person name="Kougias P.G."/>
            <person name="Basile A."/>
            <person name="Luo G."/>
            <person name="Schluter A."/>
            <person name="Konstantinidis K.T."/>
            <person name="Angelidaki I."/>
        </authorList>
    </citation>
    <scope>NUCLEOTIDE SEQUENCE [LARGE SCALE GENOMIC DNA]</scope>
    <source>
        <strain evidence="11">AS22ysBPME_79</strain>
    </source>
</reference>
<dbReference type="SUPFAM" id="SSF52540">
    <property type="entry name" value="P-loop containing nucleoside triphosphate hydrolases"/>
    <property type="match status" value="1"/>
</dbReference>
<keyword evidence="2" id="KW-0227">DNA damage</keyword>
<evidence type="ECO:0000256" key="8">
    <source>
        <dbReference type="SAM" id="MobiDB-lite"/>
    </source>
</evidence>
<sequence length="814" mass="93138">MPYLTHELIKPNSIEARLYQEILFARVLEKGNTLVVAPTALGKTIIAVMLSAHKLKETNLEKKVLFLAPTKPLAVQHKNSFKKFLQIDENKIVTITGTTKPKERKKIYEEALIINATPQTIENDLLNGLLDLKKFALVIFDEAHRAVGDYAYVFVSNQFAKKNPECLILALTASPGSEKEHIQDVCKNLNIKNIEIKDSTDSDVKPYINEIDVTWVKVELPQTFVEIKNLLEEYQKKQIKVLKSIGFAVTENKKFYNKIRLLELQKRIRAQLMSHSNTQPSLYIAASKCASMLKISHAEELIETQGIGALKNYFDKLEEEAAKGKSKAAKSIANDEGIKEAIILTHKLFNQKVQHPKYEELKKIILRQLKEKPKSKIIVFNHYRDSISEVVDFLSSEKEIRAKKFIGQATKGKEKGMSQKLQQEVLQELRENKHNVLVASSVAEEGLDIPSVELVVFFEPVPSEIRTIQRRGRTGRFSRGKTIILMTKGTRDEAFYWTGRNKEKKMKKTLKEMKETQMLLTSEIDQEIKKQTKITHNQKFDKEQTLLKTFTEKTEENKNEIIIFADTREGASSVTKKLFDMPNTKIISKQLEIGDYILSKDVCVERKTIEDFVNSMIDGRLFTQLVNLRESYPKPLILVEGNFEEIFNLRNIHKNSIIGALTSIALDYQTPIINTKNSNETAEYLYVIAKREQIGKDKEIGIRFGRKGLTTSEKQKFIVEGFPLVGPQLAKNLLEKFGSIKAIIDANEKELTTVEGVGKKKAREIQKIIHAKYKNNENEKENTNKTIKETIEKNETTNNKPIDENEPIDEEEQE</sequence>
<dbReference type="InterPro" id="IPR010994">
    <property type="entry name" value="RuvA_2-like"/>
</dbReference>
<evidence type="ECO:0000259" key="10">
    <source>
        <dbReference type="PROSITE" id="PS51194"/>
    </source>
</evidence>
<dbReference type="InterPro" id="IPR011335">
    <property type="entry name" value="Restrct_endonuc-II-like"/>
</dbReference>
<dbReference type="InterPro" id="IPR002464">
    <property type="entry name" value="DNA/RNA_helicase_DEAH_CS"/>
</dbReference>
<evidence type="ECO:0000313" key="12">
    <source>
        <dbReference type="Proteomes" id="UP000526302"/>
    </source>
</evidence>
<dbReference type="AlphaFoldDB" id="A0A7K4BYR6"/>
<protein>
    <submittedName>
        <fullName evidence="11">DEAD/DEAH box helicase</fullName>
    </submittedName>
</protein>
<dbReference type="InterPro" id="IPR001650">
    <property type="entry name" value="Helicase_C-like"/>
</dbReference>
<dbReference type="GO" id="GO:0016787">
    <property type="term" value="F:hydrolase activity"/>
    <property type="evidence" value="ECO:0007669"/>
    <property type="project" value="UniProtKB-KW"/>
</dbReference>
<dbReference type="InterPro" id="IPR011545">
    <property type="entry name" value="DEAD/DEAH_box_helicase_dom"/>
</dbReference>
<dbReference type="Gene3D" id="1.20.1320.20">
    <property type="entry name" value="hef helicase domain"/>
    <property type="match status" value="1"/>
</dbReference>
<dbReference type="Gene3D" id="1.10.150.20">
    <property type="entry name" value="5' to 3' exonuclease, C-terminal subdomain"/>
    <property type="match status" value="1"/>
</dbReference>
<dbReference type="GO" id="GO:0005524">
    <property type="term" value="F:ATP binding"/>
    <property type="evidence" value="ECO:0007669"/>
    <property type="project" value="UniProtKB-KW"/>
</dbReference>
<keyword evidence="3" id="KW-0378">Hydrolase</keyword>
<name>A0A7K4BYR6_9ARCH</name>
<dbReference type="PROSITE" id="PS00690">
    <property type="entry name" value="DEAH_ATP_HELICASE"/>
    <property type="match status" value="1"/>
</dbReference>
<feature type="domain" description="Helicase C-terminal" evidence="10">
    <location>
        <begin position="360"/>
        <end position="532"/>
    </location>
</feature>
<dbReference type="Gene3D" id="3.40.50.300">
    <property type="entry name" value="P-loop containing nucleotide triphosphate hydrolases"/>
    <property type="match status" value="2"/>
</dbReference>
<dbReference type="GO" id="GO:0006281">
    <property type="term" value="P:DNA repair"/>
    <property type="evidence" value="ECO:0007669"/>
    <property type="project" value="UniProtKB-KW"/>
</dbReference>
<evidence type="ECO:0000256" key="5">
    <source>
        <dbReference type="ARBA" id="ARBA00022840"/>
    </source>
</evidence>
<dbReference type="GO" id="GO:0004518">
    <property type="term" value="F:nuclease activity"/>
    <property type="evidence" value="ECO:0007669"/>
    <property type="project" value="InterPro"/>
</dbReference>
<evidence type="ECO:0000256" key="3">
    <source>
        <dbReference type="ARBA" id="ARBA00022801"/>
    </source>
</evidence>
<dbReference type="SMART" id="SM00487">
    <property type="entry name" value="DEXDc"/>
    <property type="match status" value="1"/>
</dbReference>